<dbReference type="Proteomes" id="UP000194469">
    <property type="component" value="Unassembled WGS sequence"/>
</dbReference>
<dbReference type="InterPro" id="IPR053167">
    <property type="entry name" value="Spore_coat_component"/>
</dbReference>
<dbReference type="Pfam" id="PF05229">
    <property type="entry name" value="SCPU"/>
    <property type="match status" value="1"/>
</dbReference>
<evidence type="ECO:0000259" key="1">
    <source>
        <dbReference type="Pfam" id="PF05229"/>
    </source>
</evidence>
<keyword evidence="2" id="KW-0946">Virion</keyword>
<organism evidence="2 3">
    <name type="scientific">Sphingopyxis terrae subsp. ummariensis</name>
    <dbReference type="NCBI Taxonomy" id="429001"/>
    <lineage>
        <taxon>Bacteria</taxon>
        <taxon>Pseudomonadati</taxon>
        <taxon>Pseudomonadota</taxon>
        <taxon>Alphaproteobacteria</taxon>
        <taxon>Sphingomonadales</taxon>
        <taxon>Sphingomonadaceae</taxon>
        <taxon>Sphingopyxis</taxon>
    </lineage>
</organism>
<accession>A0A1Y6FNP3</accession>
<gene>
    <name evidence="2" type="ORF">SAMN06295984_1995</name>
</gene>
<proteinExistence type="predicted"/>
<keyword evidence="3" id="KW-1185">Reference proteome</keyword>
<reference evidence="3" key="1">
    <citation type="submission" date="2017-04" db="EMBL/GenBank/DDBJ databases">
        <authorList>
            <person name="Varghese N."/>
            <person name="Submissions S."/>
        </authorList>
    </citation>
    <scope>NUCLEOTIDE SEQUENCE [LARGE SCALE GENOMIC DNA]</scope>
    <source>
        <strain evidence="3">UI2</strain>
    </source>
</reference>
<dbReference type="PANTHER" id="PTHR37089">
    <property type="entry name" value="PROTEIN U-RELATED"/>
    <property type="match status" value="1"/>
</dbReference>
<dbReference type="GeneID" id="303001647"/>
<keyword evidence="2" id="KW-0167">Capsid protein</keyword>
<dbReference type="PANTHER" id="PTHR37089:SF4">
    <property type="entry name" value="EXPORTED PROTEIN"/>
    <property type="match status" value="1"/>
</dbReference>
<dbReference type="SMART" id="SM00972">
    <property type="entry name" value="SCPU"/>
    <property type="match status" value="1"/>
</dbReference>
<name>A0A1Y6FNP3_9SPHN</name>
<protein>
    <submittedName>
        <fullName evidence="2">Spore coat protein U (SCPU) domain-containing protein</fullName>
    </submittedName>
</protein>
<dbReference type="InterPro" id="IPR007893">
    <property type="entry name" value="Spore_coat_U/FanG"/>
</dbReference>
<dbReference type="RefSeq" id="WP_086457020.1">
    <property type="nucleotide sequence ID" value="NZ_JBHLXM010000003.1"/>
</dbReference>
<sequence>MTPGTRLLFAGRQAASPFAARPTAPQSPAYRRSLQRAALAALAIVVLGEGGTPARAETSATFGVAARIEAGCLVDGLGSSGDAGTMGTLDFGSDMSLSTATHTASASAAQTIRLRCTPGTALLMTIDGGEHEAGGVRYLQHGADSGARIAYSLCSDGSCAAPIAVGAATPIAVLDTNSEDIRLPLYGRLTLPGALPPGLYNDRLLVTLSW</sequence>
<evidence type="ECO:0000313" key="2">
    <source>
        <dbReference type="EMBL" id="SMQ76555.1"/>
    </source>
</evidence>
<dbReference type="AlphaFoldDB" id="A0A1Y6FNP3"/>
<evidence type="ECO:0000313" key="3">
    <source>
        <dbReference type="Proteomes" id="UP000194469"/>
    </source>
</evidence>
<feature type="domain" description="Spore coat protein U/FanG" evidence="1">
    <location>
        <begin position="59"/>
        <end position="207"/>
    </location>
</feature>
<dbReference type="EMBL" id="FXWL01000002">
    <property type="protein sequence ID" value="SMQ76555.1"/>
    <property type="molecule type" value="Genomic_DNA"/>
</dbReference>